<dbReference type="AlphaFoldDB" id="A0A3A8IHC2"/>
<sequence>MKAIASFVAAAALFVSVPALAGHSIQSTHGLSIVDNYASYPATGVNMTITWNESTFAAYASFNGIANGNTYAFNLVGSSVTSVTSSNITGLWNIHRNGVLLCGGCTGSAYGLTAPVGWGIKFYTSGEVYGFSAYVDSRQDY</sequence>
<keyword evidence="3" id="KW-1185">Reference proteome</keyword>
<gene>
    <name evidence="2" type="ORF">D7V88_29030</name>
</gene>
<dbReference type="RefSeq" id="WP_120543871.1">
    <property type="nucleotide sequence ID" value="NZ_RAVZ01000250.1"/>
</dbReference>
<keyword evidence="1" id="KW-0732">Signal</keyword>
<protein>
    <submittedName>
        <fullName evidence="2">Uncharacterized protein</fullName>
    </submittedName>
</protein>
<organism evidence="2 3">
    <name type="scientific">Corallococcus terminator</name>
    <dbReference type="NCBI Taxonomy" id="2316733"/>
    <lineage>
        <taxon>Bacteria</taxon>
        <taxon>Pseudomonadati</taxon>
        <taxon>Myxococcota</taxon>
        <taxon>Myxococcia</taxon>
        <taxon>Myxococcales</taxon>
        <taxon>Cystobacterineae</taxon>
        <taxon>Myxococcaceae</taxon>
        <taxon>Corallococcus</taxon>
    </lineage>
</organism>
<accession>A0A3A8IHC2</accession>
<reference evidence="3" key="1">
    <citation type="submission" date="2018-09" db="EMBL/GenBank/DDBJ databases">
        <authorList>
            <person name="Livingstone P.G."/>
            <person name="Whitworth D.E."/>
        </authorList>
    </citation>
    <scope>NUCLEOTIDE SEQUENCE [LARGE SCALE GENOMIC DNA]</scope>
    <source>
        <strain evidence="3">CA054A</strain>
    </source>
</reference>
<proteinExistence type="predicted"/>
<comment type="caution">
    <text evidence="2">The sequence shown here is derived from an EMBL/GenBank/DDBJ whole genome shotgun (WGS) entry which is preliminary data.</text>
</comment>
<name>A0A3A8IHC2_9BACT</name>
<evidence type="ECO:0000256" key="1">
    <source>
        <dbReference type="SAM" id="SignalP"/>
    </source>
</evidence>
<feature type="signal peptide" evidence="1">
    <location>
        <begin position="1"/>
        <end position="21"/>
    </location>
</feature>
<evidence type="ECO:0000313" key="3">
    <source>
        <dbReference type="Proteomes" id="UP000268094"/>
    </source>
</evidence>
<evidence type="ECO:0000313" key="2">
    <source>
        <dbReference type="EMBL" id="RKG79170.1"/>
    </source>
</evidence>
<dbReference type="EMBL" id="RAVZ01000250">
    <property type="protein sequence ID" value="RKG79170.1"/>
    <property type="molecule type" value="Genomic_DNA"/>
</dbReference>
<dbReference type="OrthoDB" id="5518281at2"/>
<dbReference type="Proteomes" id="UP000268094">
    <property type="component" value="Unassembled WGS sequence"/>
</dbReference>
<feature type="chain" id="PRO_5017430945" evidence="1">
    <location>
        <begin position="22"/>
        <end position="141"/>
    </location>
</feature>